<dbReference type="Gene3D" id="3.50.50.60">
    <property type="entry name" value="FAD/NAD(P)-binding domain"/>
    <property type="match status" value="1"/>
</dbReference>
<dbReference type="PANTHER" id="PTHR16128">
    <property type="entry name" value="FAD/NAD(P)-BINDING OXIDOREDUCTASE FAMILY PROTEIN"/>
    <property type="match status" value="1"/>
</dbReference>
<reference evidence="2" key="1">
    <citation type="submission" date="2022-07" db="EMBL/GenBank/DDBJ databases">
        <authorList>
            <person name="Li W.-J."/>
            <person name="Deng Q.-Q."/>
        </authorList>
    </citation>
    <scope>NUCLEOTIDE SEQUENCE</scope>
    <source>
        <strain evidence="2">SYSU M60031</strain>
    </source>
</reference>
<name>A0AA42BQ33_9BACI</name>
<dbReference type="InterPro" id="IPR002937">
    <property type="entry name" value="Amino_oxidase"/>
</dbReference>
<dbReference type="PANTHER" id="PTHR16128:SF5">
    <property type="entry name" value="FAD_NAD(P)-BINDING OXIDOREDUCTASE FAMILY PROTEIN"/>
    <property type="match status" value="1"/>
</dbReference>
<dbReference type="GO" id="GO:0016491">
    <property type="term" value="F:oxidoreductase activity"/>
    <property type="evidence" value="ECO:0007669"/>
    <property type="project" value="InterPro"/>
</dbReference>
<comment type="caution">
    <text evidence="2">The sequence shown here is derived from an EMBL/GenBank/DDBJ whole genome shotgun (WGS) entry which is preliminary data.</text>
</comment>
<evidence type="ECO:0000259" key="1">
    <source>
        <dbReference type="Pfam" id="PF01593"/>
    </source>
</evidence>
<dbReference type="SUPFAM" id="SSF51905">
    <property type="entry name" value="FAD/NAD(P)-binding domain"/>
    <property type="match status" value="1"/>
</dbReference>
<accession>A0AA42BQ33</accession>
<dbReference type="InterPro" id="IPR036188">
    <property type="entry name" value="FAD/NAD-bd_sf"/>
</dbReference>
<dbReference type="Proteomes" id="UP001156102">
    <property type="component" value="Unassembled WGS sequence"/>
</dbReference>
<dbReference type="Gene3D" id="3.90.660.10">
    <property type="match status" value="1"/>
</dbReference>
<protein>
    <submittedName>
        <fullName evidence="2">FAD-dependent oxidoreductase</fullName>
    </submittedName>
</protein>
<dbReference type="AlphaFoldDB" id="A0AA42BQ33"/>
<sequence length="318" mass="35053">MKKRVVIVGGGIAGIMAARTLRECGITDVAILEKSRSVGGRLATRRIGEGKADHGAQFFTVRTKELQRETEEWLRQGWIQLWYADPYPRYRGTEGMNGLVKQLAQGLDIHLHTKVEAIEQTESGFRVQADNGQEWQAEAVLLTAPAPQATELLGRTGIEVQELDGLAFNPCFVLLATMKQPTSFPENGHITENVPQGVERLVDQQKKGVSKLPVVSVYMKGDWSKEHYALDEETAAEKILQLVGPLLGEAVEAAQLKRWRYAEATGIVRKPFVSAAAEYPLLIAGDAFLHEDDPSGRTRFESAFLSGMAAGEELANRL</sequence>
<gene>
    <name evidence="2" type="ORF">NK662_15240</name>
</gene>
<dbReference type="Pfam" id="PF13450">
    <property type="entry name" value="NAD_binding_8"/>
    <property type="match status" value="1"/>
</dbReference>
<evidence type="ECO:0000313" key="3">
    <source>
        <dbReference type="Proteomes" id="UP001156102"/>
    </source>
</evidence>
<feature type="domain" description="Amine oxidase" evidence="1">
    <location>
        <begin position="90"/>
        <end position="263"/>
    </location>
</feature>
<organism evidence="2 3">
    <name type="scientific">Ectobacillus ponti</name>
    <dbReference type="NCBI Taxonomy" id="2961894"/>
    <lineage>
        <taxon>Bacteria</taxon>
        <taxon>Bacillati</taxon>
        <taxon>Bacillota</taxon>
        <taxon>Bacilli</taxon>
        <taxon>Bacillales</taxon>
        <taxon>Bacillaceae</taxon>
        <taxon>Ectobacillus</taxon>
    </lineage>
</organism>
<keyword evidence="3" id="KW-1185">Reference proteome</keyword>
<dbReference type="RefSeq" id="WP_254759800.1">
    <property type="nucleotide sequence ID" value="NZ_JANCLT010000008.1"/>
</dbReference>
<dbReference type="EMBL" id="JANCLT010000008">
    <property type="protein sequence ID" value="MCP8969880.1"/>
    <property type="molecule type" value="Genomic_DNA"/>
</dbReference>
<proteinExistence type="predicted"/>
<dbReference type="Pfam" id="PF01593">
    <property type="entry name" value="Amino_oxidase"/>
    <property type="match status" value="1"/>
</dbReference>
<evidence type="ECO:0000313" key="2">
    <source>
        <dbReference type="EMBL" id="MCP8969880.1"/>
    </source>
</evidence>